<dbReference type="InterPro" id="IPR036864">
    <property type="entry name" value="Zn2-C6_fun-type_DNA-bd_sf"/>
</dbReference>
<organism evidence="4 5">
    <name type="scientific">Fonsecaea pedrosoi CBS 271.37</name>
    <dbReference type="NCBI Taxonomy" id="1442368"/>
    <lineage>
        <taxon>Eukaryota</taxon>
        <taxon>Fungi</taxon>
        <taxon>Dikarya</taxon>
        <taxon>Ascomycota</taxon>
        <taxon>Pezizomycotina</taxon>
        <taxon>Eurotiomycetes</taxon>
        <taxon>Chaetothyriomycetidae</taxon>
        <taxon>Chaetothyriales</taxon>
        <taxon>Herpotrichiellaceae</taxon>
        <taxon>Fonsecaea</taxon>
    </lineage>
</organism>
<keyword evidence="1" id="KW-0238">DNA-binding</keyword>
<feature type="compositionally biased region" description="Basic and acidic residues" evidence="3">
    <location>
        <begin position="203"/>
        <end position="212"/>
    </location>
</feature>
<gene>
    <name evidence="4" type="ORF">Z517_01238</name>
</gene>
<evidence type="ECO:0000256" key="2">
    <source>
        <dbReference type="ARBA" id="ARBA00023242"/>
    </source>
</evidence>
<feature type="compositionally biased region" description="Polar residues" evidence="3">
    <location>
        <begin position="141"/>
        <end position="157"/>
    </location>
</feature>
<feature type="region of interest" description="Disordered" evidence="3">
    <location>
        <begin position="1"/>
        <end position="73"/>
    </location>
</feature>
<keyword evidence="2" id="KW-0539">Nucleus</keyword>
<evidence type="ECO:0000313" key="5">
    <source>
        <dbReference type="Proteomes" id="UP000053029"/>
    </source>
</evidence>
<dbReference type="VEuPathDB" id="FungiDB:Z517_01238"/>
<dbReference type="GO" id="GO:0003677">
    <property type="term" value="F:DNA binding"/>
    <property type="evidence" value="ECO:0007669"/>
    <property type="project" value="UniProtKB-KW"/>
</dbReference>
<evidence type="ECO:0000256" key="3">
    <source>
        <dbReference type="SAM" id="MobiDB-lite"/>
    </source>
</evidence>
<dbReference type="RefSeq" id="XP_013289654.1">
    <property type="nucleotide sequence ID" value="XM_013434200.1"/>
</dbReference>
<reference evidence="4 5" key="1">
    <citation type="submission" date="2015-01" db="EMBL/GenBank/DDBJ databases">
        <title>The Genome Sequence of Fonsecaea pedrosoi CBS 271.37.</title>
        <authorList>
            <consortium name="The Broad Institute Genomics Platform"/>
            <person name="Cuomo C."/>
            <person name="de Hoog S."/>
            <person name="Gorbushina A."/>
            <person name="Stielow B."/>
            <person name="Teixiera M."/>
            <person name="Abouelleil A."/>
            <person name="Chapman S.B."/>
            <person name="Priest M."/>
            <person name="Young S.K."/>
            <person name="Wortman J."/>
            <person name="Nusbaum C."/>
            <person name="Birren B."/>
        </authorList>
    </citation>
    <scope>NUCLEOTIDE SEQUENCE [LARGE SCALE GENOMIC DNA]</scope>
    <source>
        <strain evidence="4 5">CBS 271.37</strain>
    </source>
</reference>
<feature type="region of interest" description="Disordered" evidence="3">
    <location>
        <begin position="187"/>
        <end position="212"/>
    </location>
</feature>
<feature type="region of interest" description="Disordered" evidence="3">
    <location>
        <begin position="140"/>
        <end position="165"/>
    </location>
</feature>
<evidence type="ECO:0000313" key="4">
    <source>
        <dbReference type="EMBL" id="KIW85846.1"/>
    </source>
</evidence>
<dbReference type="GeneID" id="25300728"/>
<dbReference type="GO" id="GO:0000981">
    <property type="term" value="F:DNA-binding transcription factor activity, RNA polymerase II-specific"/>
    <property type="evidence" value="ECO:0007669"/>
    <property type="project" value="InterPro"/>
</dbReference>
<keyword evidence="5" id="KW-1185">Reference proteome</keyword>
<proteinExistence type="predicted"/>
<sequence length="212" mass="23470">MPNLNSADDVTTPLSGSLRRQGKEHSRDERRSTGQTRDRNTATFPHRRSQTRGKRNANESRCTQCAASGKSCDGVKPVCGRCLRHQGSCAWPEDVVSARGSLNAARSEISGESPRRSFSGGKSMAEIQREIRGGVMPKNLSGGQDHQQSMPNVTMPPNLSVDRHMPESLPDAMRLEQIRQRVLQSTRAYLGTDPRLHQNAQEPRGEADERQV</sequence>
<feature type="compositionally biased region" description="Basic residues" evidence="3">
    <location>
        <begin position="45"/>
        <end position="55"/>
    </location>
</feature>
<dbReference type="OrthoDB" id="10474088at2759"/>
<dbReference type="Proteomes" id="UP000053029">
    <property type="component" value="Unassembled WGS sequence"/>
</dbReference>
<dbReference type="GO" id="GO:0008270">
    <property type="term" value="F:zinc ion binding"/>
    <property type="evidence" value="ECO:0007669"/>
    <property type="project" value="InterPro"/>
</dbReference>
<feature type="compositionally biased region" description="Basic and acidic residues" evidence="3">
    <location>
        <begin position="21"/>
        <end position="40"/>
    </location>
</feature>
<dbReference type="HOGENOM" id="CLU_1299745_0_0_1"/>
<protein>
    <submittedName>
        <fullName evidence="4">Unplaced genomic scaffold supercont1.1, whole genome shotgun sequence</fullName>
    </submittedName>
</protein>
<dbReference type="SUPFAM" id="SSF57701">
    <property type="entry name" value="Zn2/Cys6 DNA-binding domain"/>
    <property type="match status" value="1"/>
</dbReference>
<dbReference type="AlphaFoldDB" id="A0A0D2E6V4"/>
<accession>A0A0D2E6V4</accession>
<dbReference type="EMBL" id="KN846969">
    <property type="protein sequence ID" value="KIW85846.1"/>
    <property type="molecule type" value="Genomic_DNA"/>
</dbReference>
<feature type="compositionally biased region" description="Polar residues" evidence="3">
    <location>
        <begin position="1"/>
        <end position="15"/>
    </location>
</feature>
<evidence type="ECO:0000256" key="1">
    <source>
        <dbReference type="ARBA" id="ARBA00023125"/>
    </source>
</evidence>
<name>A0A0D2E6V4_9EURO</name>